<dbReference type="EMBL" id="JAGKQH010000005">
    <property type="protein sequence ID" value="KAG6599357.1"/>
    <property type="molecule type" value="Genomic_DNA"/>
</dbReference>
<evidence type="ECO:0000313" key="2">
    <source>
        <dbReference type="EMBL" id="KAG6599357.1"/>
    </source>
</evidence>
<evidence type="ECO:0000313" key="3">
    <source>
        <dbReference type="Proteomes" id="UP000685013"/>
    </source>
</evidence>
<name>A0AAV6NMX4_9ROSI</name>
<feature type="compositionally biased region" description="Low complexity" evidence="1">
    <location>
        <begin position="53"/>
        <end position="64"/>
    </location>
</feature>
<gene>
    <name evidence="2" type="ORF">SDJN03_09135</name>
</gene>
<feature type="compositionally biased region" description="Basic and acidic residues" evidence="1">
    <location>
        <begin position="72"/>
        <end position="120"/>
    </location>
</feature>
<dbReference type="Proteomes" id="UP000685013">
    <property type="component" value="Chromosome 5"/>
</dbReference>
<feature type="region of interest" description="Disordered" evidence="1">
    <location>
        <begin position="53"/>
        <end position="120"/>
    </location>
</feature>
<reference evidence="2 3" key="1">
    <citation type="journal article" date="2021" name="Hortic Res">
        <title>The domestication of Cucurbita argyrosperma as revealed by the genome of its wild relative.</title>
        <authorList>
            <person name="Barrera-Redondo J."/>
            <person name="Sanchez-de la Vega G."/>
            <person name="Aguirre-Liguori J.A."/>
            <person name="Castellanos-Morales G."/>
            <person name="Gutierrez-Guerrero Y.T."/>
            <person name="Aguirre-Dugua X."/>
            <person name="Aguirre-Planter E."/>
            <person name="Tenaillon M.I."/>
            <person name="Lira-Saade R."/>
            <person name="Eguiarte L.E."/>
        </authorList>
    </citation>
    <scope>NUCLEOTIDE SEQUENCE [LARGE SCALE GENOMIC DNA]</scope>
    <source>
        <strain evidence="2">JBR-2021</strain>
    </source>
</reference>
<accession>A0AAV6NMX4</accession>
<organism evidence="2 3">
    <name type="scientific">Cucurbita argyrosperma subsp. sororia</name>
    <dbReference type="NCBI Taxonomy" id="37648"/>
    <lineage>
        <taxon>Eukaryota</taxon>
        <taxon>Viridiplantae</taxon>
        <taxon>Streptophyta</taxon>
        <taxon>Embryophyta</taxon>
        <taxon>Tracheophyta</taxon>
        <taxon>Spermatophyta</taxon>
        <taxon>Magnoliopsida</taxon>
        <taxon>eudicotyledons</taxon>
        <taxon>Gunneridae</taxon>
        <taxon>Pentapetalae</taxon>
        <taxon>rosids</taxon>
        <taxon>fabids</taxon>
        <taxon>Cucurbitales</taxon>
        <taxon>Cucurbitaceae</taxon>
        <taxon>Cucurbiteae</taxon>
        <taxon>Cucurbita</taxon>
    </lineage>
</organism>
<comment type="caution">
    <text evidence="2">The sequence shown here is derived from an EMBL/GenBank/DDBJ whole genome shotgun (WGS) entry which is preliminary data.</text>
</comment>
<sequence>MAGMLPGVECARRRRFHQSITLSDTPSTAAKLGSTRRPSFCLYTSNRDFHITSSSSCSQQRSSSHPAYQNEKLGEIAREAKERLDERLRTHRKPENPRKKSGEGLKNSSEKKEKTKEKEESIRKKRFTWGKLMKWKASEQEECAVCLEGFRAGTIVVLEKLFLSLSFENTKDG</sequence>
<dbReference type="AlphaFoldDB" id="A0AAV6NMX4"/>
<protein>
    <recommendedName>
        <fullName evidence="4">RING/U-box superfamily protein</fullName>
    </recommendedName>
</protein>
<proteinExistence type="predicted"/>
<evidence type="ECO:0008006" key="4">
    <source>
        <dbReference type="Google" id="ProtNLM"/>
    </source>
</evidence>
<evidence type="ECO:0000256" key="1">
    <source>
        <dbReference type="SAM" id="MobiDB-lite"/>
    </source>
</evidence>
<feature type="non-terminal residue" evidence="2">
    <location>
        <position position="1"/>
    </location>
</feature>
<keyword evidence="3" id="KW-1185">Reference proteome</keyword>